<evidence type="ECO:0000256" key="4">
    <source>
        <dbReference type="ARBA" id="ARBA00022759"/>
    </source>
</evidence>
<protein>
    <submittedName>
        <fullName evidence="7">Uncharacterized protein LOC106805712</fullName>
    </submittedName>
</protein>
<dbReference type="CDD" id="cd00303">
    <property type="entry name" value="retropepsin_like"/>
    <property type="match status" value="1"/>
</dbReference>
<sequence length="458" mass="51714">METDGEQLEKQLKENKSKKLITTEQERMPALSTASIQLHPTWRVPVKMQRYEMRFLVDSVSSATLLNTDQFNKIKAHPKQQLSVGKSGLKLANGDLLEITGETEVHLEIAERIYKKKVMVAQLGDLDEILGLDFLVPNNAIFNMASGMLSLNGQDIQGCWIGGEGGRPVYVEETTKILPGIDSSVPGWTYADANVSTAKNVRLIPSIEFKKLESRGIQLKETVLPREVMKVPLVISHAGERPVLLVEDQQVGQLKPIEEEATMQGQERVNALNAIAPGQLEDHLRNLLDRADARLELEKRSRVTKTLYDYRDIFAGPGDGLGRTSIVKHKIDTGHARTIKQPPRRVHFHRQADMNNEIEERLKKGVIELGNEPWASPVVLVTKKDREVRFCVDYRKVNQVIRKDAFPLSRMDNLLDALSGAYWFATLDLAAGYWQVEMDEESKDITGFSTKDDLWHFV</sequence>
<evidence type="ECO:0000256" key="3">
    <source>
        <dbReference type="ARBA" id="ARBA00022722"/>
    </source>
</evidence>
<dbReference type="InterPro" id="IPR050951">
    <property type="entry name" value="Retrovirus_Pol_polyprotein"/>
</dbReference>
<evidence type="ECO:0000259" key="5">
    <source>
        <dbReference type="Pfam" id="PF00078"/>
    </source>
</evidence>
<dbReference type="Pfam" id="PF00078">
    <property type="entry name" value="RVT_1"/>
    <property type="match status" value="1"/>
</dbReference>
<keyword evidence="4" id="KW-0378">Hydrolase</keyword>
<name>A0ABM1DSI0_PRICU</name>
<keyword evidence="1" id="KW-0808">Transferase</keyword>
<feature type="domain" description="Reverse transcriptase" evidence="5">
    <location>
        <begin position="382"/>
        <end position="453"/>
    </location>
</feature>
<dbReference type="InterPro" id="IPR000477">
    <property type="entry name" value="RT_dom"/>
</dbReference>
<dbReference type="Gene3D" id="2.40.70.10">
    <property type="entry name" value="Acid Proteases"/>
    <property type="match status" value="1"/>
</dbReference>
<dbReference type="Gene3D" id="3.10.10.10">
    <property type="entry name" value="HIV Type 1 Reverse Transcriptase, subunit A, domain 1"/>
    <property type="match status" value="1"/>
</dbReference>
<dbReference type="InterPro" id="IPR043502">
    <property type="entry name" value="DNA/RNA_pol_sf"/>
</dbReference>
<reference evidence="7" key="1">
    <citation type="submission" date="2025-08" db="UniProtKB">
        <authorList>
            <consortium name="RefSeq"/>
        </authorList>
    </citation>
    <scope>IDENTIFICATION</scope>
</reference>
<accession>A0ABM1DSI0</accession>
<keyword evidence="2" id="KW-0548">Nucleotidyltransferase</keyword>
<evidence type="ECO:0000256" key="2">
    <source>
        <dbReference type="ARBA" id="ARBA00022695"/>
    </source>
</evidence>
<dbReference type="Gene3D" id="3.30.70.270">
    <property type="match status" value="1"/>
</dbReference>
<evidence type="ECO:0000313" key="7">
    <source>
        <dbReference type="RefSeq" id="XP_014662901.1"/>
    </source>
</evidence>
<dbReference type="GeneID" id="106805712"/>
<keyword evidence="3" id="KW-0540">Nuclease</keyword>
<dbReference type="PANTHER" id="PTHR37984:SF5">
    <property type="entry name" value="PROTEIN NYNRIN-LIKE"/>
    <property type="match status" value="1"/>
</dbReference>
<dbReference type="InterPro" id="IPR021109">
    <property type="entry name" value="Peptidase_aspartic_dom_sf"/>
</dbReference>
<dbReference type="CDD" id="cd01647">
    <property type="entry name" value="RT_LTR"/>
    <property type="match status" value="1"/>
</dbReference>
<dbReference type="PANTHER" id="PTHR37984">
    <property type="entry name" value="PROTEIN CBG26694"/>
    <property type="match status" value="1"/>
</dbReference>
<dbReference type="SUPFAM" id="SSF56672">
    <property type="entry name" value="DNA/RNA polymerases"/>
    <property type="match status" value="1"/>
</dbReference>
<evidence type="ECO:0000256" key="1">
    <source>
        <dbReference type="ARBA" id="ARBA00022679"/>
    </source>
</evidence>
<evidence type="ECO:0000313" key="6">
    <source>
        <dbReference type="Proteomes" id="UP000695022"/>
    </source>
</evidence>
<gene>
    <name evidence="7" type="primary">LOC106805712</name>
</gene>
<proteinExistence type="predicted"/>
<keyword evidence="6" id="KW-1185">Reference proteome</keyword>
<dbReference type="RefSeq" id="XP_014662901.1">
    <property type="nucleotide sequence ID" value="XM_014807415.1"/>
</dbReference>
<dbReference type="Proteomes" id="UP000695022">
    <property type="component" value="Unplaced"/>
</dbReference>
<keyword evidence="4" id="KW-0255">Endonuclease</keyword>
<dbReference type="InterPro" id="IPR043128">
    <property type="entry name" value="Rev_trsase/Diguanyl_cyclase"/>
</dbReference>
<organism evidence="6 7">
    <name type="scientific">Priapulus caudatus</name>
    <name type="common">Priapulid worm</name>
    <dbReference type="NCBI Taxonomy" id="37621"/>
    <lineage>
        <taxon>Eukaryota</taxon>
        <taxon>Metazoa</taxon>
        <taxon>Ecdysozoa</taxon>
        <taxon>Scalidophora</taxon>
        <taxon>Priapulida</taxon>
        <taxon>Priapulimorpha</taxon>
        <taxon>Priapulimorphida</taxon>
        <taxon>Priapulidae</taxon>
        <taxon>Priapulus</taxon>
    </lineage>
</organism>